<evidence type="ECO:0000259" key="2">
    <source>
        <dbReference type="PROSITE" id="PS51841"/>
    </source>
</evidence>
<dbReference type="RefSeq" id="WP_014855388.1">
    <property type="nucleotide sequence ID" value="NC_018178.1"/>
</dbReference>
<protein>
    <recommendedName>
        <fullName evidence="2">LTD domain-containing protein</fullName>
    </recommendedName>
</protein>
<dbReference type="PROSITE" id="PS51841">
    <property type="entry name" value="LTD"/>
    <property type="match status" value="3"/>
</dbReference>
<evidence type="ECO:0000313" key="3">
    <source>
        <dbReference type="EMBL" id="AFN73952.1"/>
    </source>
</evidence>
<dbReference type="InterPro" id="IPR001322">
    <property type="entry name" value="Lamin_tail_dom"/>
</dbReference>
<feature type="domain" description="LTD" evidence="2">
    <location>
        <begin position="1237"/>
        <end position="1356"/>
    </location>
</feature>
<dbReference type="HOGENOM" id="CLU_246043_0_0_10"/>
<dbReference type="Pfam" id="PF00932">
    <property type="entry name" value="LTD"/>
    <property type="match status" value="6"/>
</dbReference>
<evidence type="ECO:0000313" key="4">
    <source>
        <dbReference type="Proteomes" id="UP000009011"/>
    </source>
</evidence>
<accession>I6YTW3</accession>
<dbReference type="STRING" id="1191523.MROS_0709"/>
<dbReference type="Proteomes" id="UP000009011">
    <property type="component" value="Chromosome"/>
</dbReference>
<dbReference type="OrthoDB" id="9758406at2"/>
<name>I6YTW3_MELRP</name>
<dbReference type="Gene3D" id="2.60.40.4070">
    <property type="match status" value="1"/>
</dbReference>
<dbReference type="SUPFAM" id="SSF74853">
    <property type="entry name" value="Lamin A/C globular tail domain"/>
    <property type="match status" value="5"/>
</dbReference>
<dbReference type="InterPro" id="IPR013783">
    <property type="entry name" value="Ig-like_fold"/>
</dbReference>
<feature type="compositionally biased region" description="Polar residues" evidence="1">
    <location>
        <begin position="1377"/>
        <end position="1394"/>
    </location>
</feature>
<dbReference type="Gene3D" id="2.60.40.10">
    <property type="entry name" value="Immunoglobulins"/>
    <property type="match status" value="1"/>
</dbReference>
<feature type="domain" description="LTD" evidence="2">
    <location>
        <begin position="562"/>
        <end position="671"/>
    </location>
</feature>
<dbReference type="EMBL" id="CP003557">
    <property type="protein sequence ID" value="AFN73952.1"/>
    <property type="molecule type" value="Genomic_DNA"/>
</dbReference>
<dbReference type="PATRIC" id="fig|1191523.3.peg.741"/>
<proteinExistence type="predicted"/>
<keyword evidence="4" id="KW-1185">Reference proteome</keyword>
<feature type="region of interest" description="Disordered" evidence="1">
    <location>
        <begin position="1377"/>
        <end position="1400"/>
    </location>
</feature>
<sequence length="1515" mass="170022">MKQWKKLIVFLFPVVTNITAQNLIISEIMFRPSESNGEFIELFNKSYTETYNLTEFGIKYHTSSADYLLPLKNGTLLLPRSYVVILEADYDTTAGMYMDSIPDTVIIMTIDDNAFGSSGMSNSSDREVSIVDKNGNIIDSHMYIADNSAGYSDELISVDENLGWENSLIIGGTPGRKNSVSPVEYDLCLCSLSLSHNDQMIEKNIVFTIVVRNGGLKESNEFILKVLASKGDSVTTEIFYETYSNLNPGDSLYINFDYAFTQSGVYKIAALIASDYDETSSNNTADVEIRIFEPEANYNDIVVNEIMYAPADEEPEWLELYNNSSDTLNIKGWLVADSKSSVLLTDEDYHLYPESYIVITRDSSLKEFYKHEFDMLSANLPYLNNGGDEIVLKDNYKNVIDSVYYNEEYGGVNGKSLERINAGRYSHQPENWGATKSKSNGTPGAINSLSPKKYDVKLDTVIVKNPFQLINNLSEITVTAKNVGNSAVDKCAIELYNGNNEKLDECILQYLQANEEKNCAFGIIESNTGRSEYYCVVFSETDQYHDNDTLFFSIDYVDKLLNGNDLVINEIMYAPNPPEPEWIEIFDNTSEEINLKKMELVVGDKRCELSASDYLINPGDYLLVSNDSSIAGIYTDVKIIFTDFSYFRNSGEKLKLVDSLGRTIDSVFYNSAWGGRSGKSLERIDAFRSGSDSLNWRESKDANGSTPGKKNSNAIKNYDVKIDRVNINSIRPVLGESICITVYLNNAGREPLEGNLMVYMITNGKKEKIISEYLMVYETSILNYDSLFRISKPVDLEILFYSVNDEDTSNNYYNAAIIPGYLPGSLLINEIMFYPSDEMPEWIELYNNSESIIYLNEFTVNDRYTNVSVIKMDSSFVKPREYLIIAADSSFFEYYDVEANVAVTGLPVLNNDSDAVVIKDARGVTIDSVFYHPSGVKKAGVSYERRSVDLSSNDTLNWNFSQDSSGATPGRKNSAGLNRRDLAVGRICFDKDYAKSDDPVRICCDVINKGTENANNFIVEIFAAKNGAYELLERFIYDLLSPFDTVTICTEEKYPAQDNSDLMAKIIYLYDEDITDNERKSKLTFGYKKGALVINEIMYNPSGNEPEWIEIFNATENEINLKNWALSDIIPEPGRQIKVNEDIYITPFQYLVLCPEGYNKCPEGAVLLSEFLLLNNTEDGIVIYDSYGNCIDSLYYKSGRTGKNGVSLEKISPYADGSDSANWSLSLSPTGSTPLKENSIVNLPAIENHQIVINEIMYEPEEANSEFVELYNNSGESLQAGGLSIAGHNNFRIVNELTIISPYEYFLIANDSALIDYYGTNTKIFVDKSFSLPNEGAVIKLVDFHGNLIDSLRYNSEWHSPLINNTKNKSLERINPSISSTDENNWSTSVNSGGATPGMENSIYTKGTDTEEEVTIYPNPFSPDGDGYEDFTAITIKLNNKIGLVRIRVFDSKGRPVKTLEKSRPAGPETVIVYDGLDDNYKPLRTGIYILLIEVIDEYGATTVFKKPLVSARKL</sequence>
<dbReference type="Gene3D" id="2.60.40.1260">
    <property type="entry name" value="Lamin Tail domain"/>
    <property type="match status" value="1"/>
</dbReference>
<dbReference type="KEGG" id="mro:MROS_0709"/>
<dbReference type="eggNOG" id="COG4288">
    <property type="taxonomic scope" value="Bacteria"/>
</dbReference>
<reference evidence="3 4" key="1">
    <citation type="journal article" date="2013" name="PLoS ONE">
        <title>Genomic analysis of Melioribacter roseus, facultatively anaerobic organotrophic bacterium representing a novel deep lineage within Bacteriodetes/Chlorobi group.</title>
        <authorList>
            <person name="Kadnikov V.V."/>
            <person name="Mardanov A.V."/>
            <person name="Podosokorskaya O.A."/>
            <person name="Gavrilov S.N."/>
            <person name="Kublanov I.V."/>
            <person name="Beletsky A.V."/>
            <person name="Bonch-Osmolovskaya E.A."/>
            <person name="Ravin N.V."/>
        </authorList>
    </citation>
    <scope>NUCLEOTIDE SEQUENCE [LARGE SCALE GENOMIC DNA]</scope>
    <source>
        <strain evidence="4">JCM 17771 / P3M-2</strain>
    </source>
</reference>
<organism evidence="3 4">
    <name type="scientific">Melioribacter roseus (strain DSM 23840 / JCM 17771 / VKM B-2668 / P3M-2)</name>
    <dbReference type="NCBI Taxonomy" id="1191523"/>
    <lineage>
        <taxon>Bacteria</taxon>
        <taxon>Pseudomonadati</taxon>
        <taxon>Ignavibacteriota</taxon>
        <taxon>Ignavibacteria</taxon>
        <taxon>Ignavibacteriales</taxon>
        <taxon>Melioribacteraceae</taxon>
        <taxon>Melioribacter</taxon>
    </lineage>
</organism>
<gene>
    <name evidence="3" type="ordered locus">MROS_0709</name>
</gene>
<evidence type="ECO:0000256" key="1">
    <source>
        <dbReference type="SAM" id="MobiDB-lite"/>
    </source>
</evidence>
<feature type="domain" description="LTD" evidence="2">
    <location>
        <begin position="14"/>
        <end position="145"/>
    </location>
</feature>
<dbReference type="InterPro" id="IPR036415">
    <property type="entry name" value="Lamin_tail_dom_sf"/>
</dbReference>